<keyword evidence="2" id="KW-1185">Reference proteome</keyword>
<dbReference type="RefSeq" id="WP_280141120.1">
    <property type="nucleotide sequence ID" value="NZ_FOOA01000014.1"/>
</dbReference>
<sequence>MRILFDPDEFIVWFLRVVAQSADGEACLHTRGNVQDQRRYRAT</sequence>
<dbReference type="AlphaFoldDB" id="A0A7W6C3F4"/>
<organism evidence="1 2">
    <name type="scientific">Aureimonas phyllosphaerae</name>
    <dbReference type="NCBI Taxonomy" id="1166078"/>
    <lineage>
        <taxon>Bacteria</taxon>
        <taxon>Pseudomonadati</taxon>
        <taxon>Pseudomonadota</taxon>
        <taxon>Alphaproteobacteria</taxon>
        <taxon>Hyphomicrobiales</taxon>
        <taxon>Aurantimonadaceae</taxon>
        <taxon>Aureimonas</taxon>
    </lineage>
</organism>
<evidence type="ECO:0000313" key="1">
    <source>
        <dbReference type="EMBL" id="MBB3937737.1"/>
    </source>
</evidence>
<dbReference type="EMBL" id="JACIDO010000011">
    <property type="protein sequence ID" value="MBB3937737.1"/>
    <property type="molecule type" value="Genomic_DNA"/>
</dbReference>
<gene>
    <name evidence="1" type="ORF">GGR05_003905</name>
</gene>
<proteinExistence type="predicted"/>
<name>A0A7W6C3F4_9HYPH</name>
<reference evidence="1 2" key="1">
    <citation type="submission" date="2020-08" db="EMBL/GenBank/DDBJ databases">
        <title>Genomic Encyclopedia of Type Strains, Phase IV (KMG-IV): sequencing the most valuable type-strain genomes for metagenomic binning, comparative biology and taxonomic classification.</title>
        <authorList>
            <person name="Goeker M."/>
        </authorList>
    </citation>
    <scope>NUCLEOTIDE SEQUENCE [LARGE SCALE GENOMIC DNA]</scope>
    <source>
        <strain evidence="1 2">DSM 25024</strain>
    </source>
</reference>
<comment type="caution">
    <text evidence="1">The sequence shown here is derived from an EMBL/GenBank/DDBJ whole genome shotgun (WGS) entry which is preliminary data.</text>
</comment>
<accession>A0A7W6C3F4</accession>
<dbReference type="Proteomes" id="UP000531216">
    <property type="component" value="Unassembled WGS sequence"/>
</dbReference>
<protein>
    <submittedName>
        <fullName evidence="1">Uncharacterized protein</fullName>
    </submittedName>
</protein>
<evidence type="ECO:0000313" key="2">
    <source>
        <dbReference type="Proteomes" id="UP000531216"/>
    </source>
</evidence>